<organism evidence="10 11">
    <name type="scientific">Meyerozyma guilliermondii (strain ATCC 6260 / CBS 566 / DSM 6381 / JCM 1539 / NBRC 10279 / NRRL Y-324)</name>
    <name type="common">Yeast</name>
    <name type="synonym">Candida guilliermondii</name>
    <dbReference type="NCBI Taxonomy" id="294746"/>
    <lineage>
        <taxon>Eukaryota</taxon>
        <taxon>Fungi</taxon>
        <taxon>Dikarya</taxon>
        <taxon>Ascomycota</taxon>
        <taxon>Saccharomycotina</taxon>
        <taxon>Pichiomycetes</taxon>
        <taxon>Debaryomycetaceae</taxon>
        <taxon>Meyerozyma</taxon>
    </lineage>
</organism>
<dbReference type="eggNOG" id="KOG4336">
    <property type="taxonomic scope" value="Eukaryota"/>
</dbReference>
<dbReference type="GeneID" id="5128004"/>
<feature type="compositionally biased region" description="Basic and acidic residues" evidence="8">
    <location>
        <begin position="422"/>
        <end position="432"/>
    </location>
</feature>
<evidence type="ECO:0000256" key="8">
    <source>
        <dbReference type="SAM" id="MobiDB-lite"/>
    </source>
</evidence>
<evidence type="ECO:0000256" key="7">
    <source>
        <dbReference type="SAM" id="Coils"/>
    </source>
</evidence>
<feature type="compositionally biased region" description="Basic and acidic residues" evidence="8">
    <location>
        <begin position="21"/>
        <end position="44"/>
    </location>
</feature>
<dbReference type="OMA" id="NICISNF"/>
<dbReference type="GO" id="GO:0006367">
    <property type="term" value="P:transcription initiation at RNA polymerase II promoter"/>
    <property type="evidence" value="ECO:0007669"/>
    <property type="project" value="TreeGrafter"/>
</dbReference>
<feature type="compositionally biased region" description="Acidic residues" evidence="8">
    <location>
        <begin position="506"/>
        <end position="522"/>
    </location>
</feature>
<evidence type="ECO:0000313" key="11">
    <source>
        <dbReference type="Proteomes" id="UP000001997"/>
    </source>
</evidence>
<dbReference type="KEGG" id="pgu:PGUG_02223"/>
<evidence type="ECO:0000256" key="5">
    <source>
        <dbReference type="ARBA" id="ARBA00023163"/>
    </source>
</evidence>
<dbReference type="VEuPathDB" id="FungiDB:PGUG_02223"/>
<feature type="compositionally biased region" description="Polar residues" evidence="8">
    <location>
        <begin position="468"/>
        <end position="485"/>
    </location>
</feature>
<dbReference type="EMBL" id="CH408156">
    <property type="protein sequence ID" value="EDK38125.2"/>
    <property type="molecule type" value="Genomic_DNA"/>
</dbReference>
<keyword evidence="7" id="KW-0175">Coiled coil</keyword>
<dbReference type="PANTHER" id="PTHR46469">
    <property type="entry name" value="TRANSCRIPTION INITIATION FACTOR TFIID SUBUNIT 8"/>
    <property type="match status" value="1"/>
</dbReference>
<feature type="compositionally biased region" description="Basic and acidic residues" evidence="8">
    <location>
        <begin position="304"/>
        <end position="323"/>
    </location>
</feature>
<dbReference type="AlphaFoldDB" id="A5DG22"/>
<sequence length="529" mass="60607">MQSEIQHIPNLIIMSTSEADSIKMESGRDDGSDSDVEITHESRTGPRRTRIVMDKPQVDGLVEEPMEMQLRKSVALTLDAQNMPMTPGFLDQITELASEYFHNIIVALQKFTELQRRRRPSLTDVQLCFSTLGINHNAVLRLHESITAKMTPQQHTYARKIAEQSNTIRTESQDFTIEPKDPSYPFIANEKYEITAVVPQHHARPEYVPGHMPMLPPDYTYHRTPEYMPTISDLKTVRTKLVEESRMTEKWLYVLMKDNEKYKVDNNEIDVEMDRISKEENEDTRKGEWNGSDDSDSDGTNHNGEVKSPETKEGQENGEKETPIPHSTSNPKFFDIMAYARKRITSLERRTQNLEQKRKRRHDNIFIQAETVYSPYATKKPTKEVAKKFDDALEAAFSSVLISVKEGEKEKRRKLAAIEEDKKRRQEERELQADTLEFGALGNIAHSDDSDEEDEGFPEFDFPDNPDQATNNWEASQPETTTQEMAEQRPTLAKKGLPSNDHPVEETNDSDEDLEADLEDALGDLGAMT</sequence>
<evidence type="ECO:0000256" key="3">
    <source>
        <dbReference type="ARBA" id="ARBA00017307"/>
    </source>
</evidence>
<dbReference type="Pfam" id="PF10406">
    <property type="entry name" value="TAF8_C"/>
    <property type="match status" value="1"/>
</dbReference>
<dbReference type="FunCoup" id="A5DG22">
    <property type="interactions" value="222"/>
</dbReference>
<evidence type="ECO:0000256" key="1">
    <source>
        <dbReference type="ARBA" id="ARBA00004123"/>
    </source>
</evidence>
<accession>A5DG22</accession>
<feature type="region of interest" description="Disordered" evidence="8">
    <location>
        <begin position="21"/>
        <end position="45"/>
    </location>
</feature>
<dbReference type="Gene3D" id="1.10.20.10">
    <property type="entry name" value="Histone, subunit A"/>
    <property type="match status" value="1"/>
</dbReference>
<dbReference type="InterPro" id="IPR019473">
    <property type="entry name" value="TFIID_su8_C"/>
</dbReference>
<proteinExistence type="inferred from homology"/>
<comment type="similarity">
    <text evidence="2">Belongs to the TAF8 family.</text>
</comment>
<dbReference type="Proteomes" id="UP000001997">
    <property type="component" value="Unassembled WGS sequence"/>
</dbReference>
<keyword evidence="11" id="KW-1185">Reference proteome</keyword>
<dbReference type="CDD" id="cd00076">
    <property type="entry name" value="HFD_SF"/>
    <property type="match status" value="1"/>
</dbReference>
<feature type="compositionally biased region" description="Basic and acidic residues" evidence="8">
    <location>
        <begin position="273"/>
        <end position="288"/>
    </location>
</feature>
<dbReference type="InterPro" id="IPR037818">
    <property type="entry name" value="TAF8"/>
</dbReference>
<dbReference type="GO" id="GO:0046982">
    <property type="term" value="F:protein heterodimerization activity"/>
    <property type="evidence" value="ECO:0007669"/>
    <property type="project" value="InterPro"/>
</dbReference>
<dbReference type="InterPro" id="IPR009072">
    <property type="entry name" value="Histone-fold"/>
</dbReference>
<keyword evidence="5" id="KW-0804">Transcription</keyword>
<feature type="compositionally biased region" description="Acidic residues" evidence="8">
    <location>
        <begin position="449"/>
        <end position="464"/>
    </location>
</feature>
<dbReference type="STRING" id="294746.A5DG22"/>
<dbReference type="HOGENOM" id="CLU_024798_0_0_1"/>
<dbReference type="PANTHER" id="PTHR46469:SF1">
    <property type="entry name" value="TRANSCRIPTION INITIATION FACTOR TFIID SUBUNIT 8"/>
    <property type="match status" value="1"/>
</dbReference>
<feature type="coiled-coil region" evidence="7">
    <location>
        <begin position="337"/>
        <end position="364"/>
    </location>
</feature>
<evidence type="ECO:0000256" key="6">
    <source>
        <dbReference type="ARBA" id="ARBA00023242"/>
    </source>
</evidence>
<dbReference type="InParanoid" id="A5DG22"/>
<dbReference type="CDD" id="cd08049">
    <property type="entry name" value="TAF8"/>
    <property type="match status" value="1"/>
</dbReference>
<feature type="region of interest" description="Disordered" evidence="8">
    <location>
        <begin position="273"/>
        <end position="332"/>
    </location>
</feature>
<name>A5DG22_PICGU</name>
<comment type="subcellular location">
    <subcellularLocation>
        <location evidence="1">Nucleus</location>
    </subcellularLocation>
</comment>
<evidence type="ECO:0000313" key="10">
    <source>
        <dbReference type="EMBL" id="EDK38125.2"/>
    </source>
</evidence>
<protein>
    <recommendedName>
        <fullName evidence="3">Transcription initiation factor TFIID subunit 8</fullName>
    </recommendedName>
</protein>
<keyword evidence="4" id="KW-0805">Transcription regulation</keyword>
<dbReference type="GO" id="GO:0005669">
    <property type="term" value="C:transcription factor TFIID complex"/>
    <property type="evidence" value="ECO:0007669"/>
    <property type="project" value="InterPro"/>
</dbReference>
<feature type="domain" description="Transcription factor TFIID subunit 8 C-terminal" evidence="9">
    <location>
        <begin position="207"/>
        <end position="255"/>
    </location>
</feature>
<dbReference type="OrthoDB" id="2193813at2759"/>
<evidence type="ECO:0000256" key="2">
    <source>
        <dbReference type="ARBA" id="ARBA00008767"/>
    </source>
</evidence>
<keyword evidence="6" id="KW-0539">Nucleus</keyword>
<evidence type="ECO:0000259" key="9">
    <source>
        <dbReference type="Pfam" id="PF10406"/>
    </source>
</evidence>
<dbReference type="RefSeq" id="XP_001486552.2">
    <property type="nucleotide sequence ID" value="XM_001486502.1"/>
</dbReference>
<evidence type="ECO:0000256" key="4">
    <source>
        <dbReference type="ARBA" id="ARBA00023015"/>
    </source>
</evidence>
<reference evidence="10 11" key="1">
    <citation type="journal article" date="2009" name="Nature">
        <title>Evolution of pathogenicity and sexual reproduction in eight Candida genomes.</title>
        <authorList>
            <person name="Butler G."/>
            <person name="Rasmussen M.D."/>
            <person name="Lin M.F."/>
            <person name="Santos M.A."/>
            <person name="Sakthikumar S."/>
            <person name="Munro C.A."/>
            <person name="Rheinbay E."/>
            <person name="Grabherr M."/>
            <person name="Forche A."/>
            <person name="Reedy J.L."/>
            <person name="Agrafioti I."/>
            <person name="Arnaud M.B."/>
            <person name="Bates S."/>
            <person name="Brown A.J."/>
            <person name="Brunke S."/>
            <person name="Costanzo M.C."/>
            <person name="Fitzpatrick D.A."/>
            <person name="de Groot P.W."/>
            <person name="Harris D."/>
            <person name="Hoyer L.L."/>
            <person name="Hube B."/>
            <person name="Klis F.M."/>
            <person name="Kodira C."/>
            <person name="Lennard N."/>
            <person name="Logue M.E."/>
            <person name="Martin R."/>
            <person name="Neiman A.M."/>
            <person name="Nikolaou E."/>
            <person name="Quail M.A."/>
            <person name="Quinn J."/>
            <person name="Santos M.C."/>
            <person name="Schmitzberger F.F."/>
            <person name="Sherlock G."/>
            <person name="Shah P."/>
            <person name="Silverstein K.A."/>
            <person name="Skrzypek M.S."/>
            <person name="Soll D."/>
            <person name="Staggs R."/>
            <person name="Stansfield I."/>
            <person name="Stumpf M.P."/>
            <person name="Sudbery P.E."/>
            <person name="Srikantha T."/>
            <person name="Zeng Q."/>
            <person name="Berman J."/>
            <person name="Berriman M."/>
            <person name="Heitman J."/>
            <person name="Gow N.A."/>
            <person name="Lorenz M.C."/>
            <person name="Birren B.W."/>
            <person name="Kellis M."/>
            <person name="Cuomo C.A."/>
        </authorList>
    </citation>
    <scope>NUCLEOTIDE SEQUENCE [LARGE SCALE GENOMIC DNA]</scope>
    <source>
        <strain evidence="11">ATCC 6260 / CBS 566 / DSM 6381 / JCM 1539 / NBRC 10279 / NRRL Y-324</strain>
    </source>
</reference>
<feature type="region of interest" description="Disordered" evidence="8">
    <location>
        <begin position="422"/>
        <end position="529"/>
    </location>
</feature>
<gene>
    <name evidence="10" type="ORF">PGUG_02223</name>
</gene>